<dbReference type="SUPFAM" id="SSF141571">
    <property type="entry name" value="Pentapeptide repeat-like"/>
    <property type="match status" value="1"/>
</dbReference>
<keyword evidence="2" id="KW-1185">Reference proteome</keyword>
<dbReference type="EMBL" id="CP001814">
    <property type="protein sequence ID" value="ACZ90095.1"/>
    <property type="molecule type" value="Genomic_DNA"/>
</dbReference>
<evidence type="ECO:0000313" key="1">
    <source>
        <dbReference type="EMBL" id="ACZ90095.1"/>
    </source>
</evidence>
<dbReference type="AlphaFoldDB" id="D2BE49"/>
<protein>
    <recommendedName>
        <fullName evidence="3">Pentapeptide repeat-containing protein</fullName>
    </recommendedName>
</protein>
<evidence type="ECO:0000313" key="2">
    <source>
        <dbReference type="Proteomes" id="UP000002029"/>
    </source>
</evidence>
<dbReference type="Proteomes" id="UP000002029">
    <property type="component" value="Chromosome"/>
</dbReference>
<dbReference type="HOGENOM" id="CLU_029034_0_0_11"/>
<proteinExistence type="predicted"/>
<evidence type="ECO:0008006" key="3">
    <source>
        <dbReference type="Google" id="ProtNLM"/>
    </source>
</evidence>
<accession>D2BE49</accession>
<dbReference type="Pfam" id="PF13576">
    <property type="entry name" value="Pentapeptide_3"/>
    <property type="match status" value="2"/>
</dbReference>
<dbReference type="KEGG" id="sro:Sros_7410"/>
<dbReference type="eggNOG" id="COG1357">
    <property type="taxonomic scope" value="Bacteria"/>
</dbReference>
<dbReference type="Gene3D" id="2.160.20.80">
    <property type="entry name" value="E3 ubiquitin-protein ligase SopA"/>
    <property type="match status" value="1"/>
</dbReference>
<sequence length="375" mass="41907">MLAFRRQRHQELTTLITSHYAERTAEHTEHDAIERRVTDLYTKAVEQLGSEKAAVRLGGLYALERLAQDNPAHRQTIVNVICAYLRMPYTVPNTDAHTAQPPGPWQIKPVPSTGGEGERQVRLTAQRILAEHLKDERTAEERDAGQPTGPRFWDDMRIDLSGAILISFDINRCRVSEASFSKATFTGNASFDKATFTGAAWFDEVTFTGTTWFHRATFTGETWFNKAIFTKNARFNEATFTKDIWCDATFTGEAGFRRATFTGTAWFDEATFTGEAGFDKATFSGEARFNKATFSEDAEFRDATFTGNARFGEVTFSKGAYFQGKDAQVFQPDGHHSWPDGWVVVVRPDGTGFLQRQETVASSANLAGSDVDPKN</sequence>
<reference evidence="1 2" key="1">
    <citation type="journal article" date="2010" name="Stand. Genomic Sci.">
        <title>Complete genome sequence of Streptosporangium roseum type strain (NI 9100).</title>
        <authorList>
            <person name="Nolan M."/>
            <person name="Sikorski J."/>
            <person name="Jando M."/>
            <person name="Lucas S."/>
            <person name="Lapidus A."/>
            <person name="Glavina Del Rio T."/>
            <person name="Chen F."/>
            <person name="Tice H."/>
            <person name="Pitluck S."/>
            <person name="Cheng J.F."/>
            <person name="Chertkov O."/>
            <person name="Sims D."/>
            <person name="Meincke L."/>
            <person name="Brettin T."/>
            <person name="Han C."/>
            <person name="Detter J.C."/>
            <person name="Bruce D."/>
            <person name="Goodwin L."/>
            <person name="Land M."/>
            <person name="Hauser L."/>
            <person name="Chang Y.J."/>
            <person name="Jeffries C.D."/>
            <person name="Ivanova N."/>
            <person name="Mavromatis K."/>
            <person name="Mikhailova N."/>
            <person name="Chen A."/>
            <person name="Palaniappan K."/>
            <person name="Chain P."/>
            <person name="Rohde M."/>
            <person name="Goker M."/>
            <person name="Bristow J."/>
            <person name="Eisen J.A."/>
            <person name="Markowitz V."/>
            <person name="Hugenholtz P."/>
            <person name="Kyrpides N.C."/>
            <person name="Klenk H.P."/>
        </authorList>
    </citation>
    <scope>NUCLEOTIDE SEQUENCE [LARGE SCALE GENOMIC DNA]</scope>
    <source>
        <strain evidence="2">ATCC 12428 / DSM 43021 / JCM 3005 / NI 9100</strain>
    </source>
</reference>
<gene>
    <name evidence="1" type="ordered locus">Sros_7410</name>
</gene>
<dbReference type="STRING" id="479432.Sros_7410"/>
<organism evidence="1 2">
    <name type="scientific">Streptosporangium roseum (strain ATCC 12428 / DSM 43021 / JCM 3005 / KCTC 9067 / NCIMB 10171 / NRRL 2505 / NI 9100)</name>
    <dbReference type="NCBI Taxonomy" id="479432"/>
    <lineage>
        <taxon>Bacteria</taxon>
        <taxon>Bacillati</taxon>
        <taxon>Actinomycetota</taxon>
        <taxon>Actinomycetes</taxon>
        <taxon>Streptosporangiales</taxon>
        <taxon>Streptosporangiaceae</taxon>
        <taxon>Streptosporangium</taxon>
    </lineage>
</organism>
<dbReference type="InterPro" id="IPR001646">
    <property type="entry name" value="5peptide_repeat"/>
</dbReference>
<name>D2BE49_STRRD</name>